<dbReference type="PANTHER" id="PTHR35803">
    <property type="entry name" value="GLUCAN 1,4-ALPHA-GLUCOSIDASE SUSB-RELATED"/>
    <property type="match status" value="1"/>
</dbReference>
<evidence type="ECO:0000256" key="2">
    <source>
        <dbReference type="ARBA" id="ARBA00023295"/>
    </source>
</evidence>
<dbReference type="EMBL" id="CP109536">
    <property type="protein sequence ID" value="WTZ00477.1"/>
    <property type="molecule type" value="Genomic_DNA"/>
</dbReference>
<dbReference type="InterPro" id="IPR052720">
    <property type="entry name" value="Glycosyl_hydrolase_97"/>
</dbReference>
<feature type="signal peptide" evidence="4">
    <location>
        <begin position="1"/>
        <end position="32"/>
    </location>
</feature>
<sequence>MRRLNLRVGPMALMAATVGAALALSSANQASALSDNVVRPHSGPAATSWTVQRGGPTAVVTLDRTDGSLDFSVRRNGRTVLEPAPVGVVTDQADLTSRLHLLRRTDRVVDEKYTTTVGKQLRRSVHMNESRFAFEGKDGARLDLVVRATDDGVAYHYVLPGKNGVTIEHEASAFQPPASSPAWLSTYAAPHEQPYDRTTAASAGSGEYGYPALFQVGDQNVVLAESDLDGRYSGSRLVHEQGTGRYEVVLADKEVHSDGPLTTPWRTAVIGDLATVTESTLIDDLAPPSRIRDTSWIRPGKVAWSWLAGFSEAQRSLETQQKFVDYAAAHGWQYALVDDGWKTTDWMPQLMDYAKQRGVKILLWMPWTDLDTSAERDTQLDKVKKWGAAGLKIDFMDSDTRERYQWYDEILKATAERELLVNFHGSTIPNGIQRTWPQVMSMEAVHGAEQGDVRADNIATLPFTRNVVGSMDFTPMGFQFGEHSTSDAAELALSVIFESGLQNFAGSIEEYRARPELARFLEQVPTVWDETKLLKGSEPGVSAGFARRSGARWFLGEMAAGAARTHRVPLDFLSGGKWRVDVVRDGSDGLVRESRLLTRHDTLEVAGVENGGFTAIACRAVPGRASCDEPVRHVPSGTLTVDPREASADPGTVVELDGSFTIDEFGPVADVTLGAKAPEGWSVEGPGATAAELATGQPLTADWRITVPEQADYGWTEIPVTVSYRDPAAGATGPKLSLQRQARVFVSPPGIDYVSDLPFSAESNGWGPVERDTSNGESAEGDGGPPRIGDRTYDKGLGTHAPSEVTVELGGTYDRFSSDVGIDEETPDKGSAVFEVIGDGKVLGTSEVMGPDDAAHAFDIDVTGVQQLTLRVTDGGDGNDSDHADWADARLHIAAGTARR</sequence>
<geneLocation type="plasmid" evidence="6">
    <name>unnamed1</name>
</geneLocation>
<dbReference type="Pfam" id="PF10566">
    <property type="entry name" value="Glyco_hydro_97"/>
    <property type="match status" value="1"/>
</dbReference>
<reference evidence="6" key="1">
    <citation type="submission" date="2022-10" db="EMBL/GenBank/DDBJ databases">
        <title>The complete genomes of actinobacterial strains from the NBC collection.</title>
        <authorList>
            <person name="Joergensen T.S."/>
            <person name="Alvarez Arevalo M."/>
            <person name="Sterndorff E.B."/>
            <person name="Faurdal D."/>
            <person name="Vuksanovic O."/>
            <person name="Mourched A.-S."/>
            <person name="Charusanti P."/>
            <person name="Shaw S."/>
            <person name="Blin K."/>
            <person name="Weber T."/>
        </authorList>
    </citation>
    <scope>NUCLEOTIDE SEQUENCE</scope>
    <source>
        <strain evidence="6">NBC_01401</strain>
        <plasmid evidence="6">unnamed1</plasmid>
    </source>
</reference>
<dbReference type="InterPro" id="IPR019563">
    <property type="entry name" value="GH97_catalytic"/>
</dbReference>
<dbReference type="Pfam" id="PF10633">
    <property type="entry name" value="NPCBM_assoc"/>
    <property type="match status" value="1"/>
</dbReference>
<dbReference type="GO" id="GO:0005975">
    <property type="term" value="P:carbohydrate metabolic process"/>
    <property type="evidence" value="ECO:0007669"/>
    <property type="project" value="UniProtKB-ARBA"/>
</dbReference>
<name>A0AAU3H7R4_9ACTN</name>
<evidence type="ECO:0000313" key="6">
    <source>
        <dbReference type="EMBL" id="WTZ00477.1"/>
    </source>
</evidence>
<dbReference type="SUPFAM" id="SSF51445">
    <property type="entry name" value="(Trans)glycosidases"/>
    <property type="match status" value="1"/>
</dbReference>
<accession>A0AAU3H7R4</accession>
<feature type="chain" id="PRO_5043603764" evidence="4">
    <location>
        <begin position="33"/>
        <end position="900"/>
    </location>
</feature>
<organism evidence="6">
    <name type="scientific">Streptomyces sp. NBC_01401</name>
    <dbReference type="NCBI Taxonomy" id="2903854"/>
    <lineage>
        <taxon>Bacteria</taxon>
        <taxon>Bacillati</taxon>
        <taxon>Actinomycetota</taxon>
        <taxon>Actinomycetes</taxon>
        <taxon>Kitasatosporales</taxon>
        <taxon>Streptomycetaceae</taxon>
        <taxon>Streptomyces</taxon>
    </lineage>
</organism>
<protein>
    <submittedName>
        <fullName evidence="6">Glycoside hydrolase family 97 catalytic domain-containing protein</fullName>
    </submittedName>
</protein>
<gene>
    <name evidence="6" type="ORF">OG626_36630</name>
</gene>
<dbReference type="Gene3D" id="2.60.120.1060">
    <property type="entry name" value="NPCBM/NEW2 domain"/>
    <property type="match status" value="1"/>
</dbReference>
<dbReference type="Pfam" id="PF14509">
    <property type="entry name" value="GH97_C"/>
    <property type="match status" value="1"/>
</dbReference>
<dbReference type="InterPro" id="IPR018905">
    <property type="entry name" value="A-galactase_NEW3"/>
</dbReference>
<dbReference type="Gene3D" id="2.70.98.10">
    <property type="match status" value="1"/>
</dbReference>
<dbReference type="Pfam" id="PF14508">
    <property type="entry name" value="GH97_N"/>
    <property type="match status" value="1"/>
</dbReference>
<keyword evidence="2" id="KW-0326">Glycosidase</keyword>
<dbReference type="InterPro" id="IPR017853">
    <property type="entry name" value="GH"/>
</dbReference>
<feature type="domain" description="Glycosyl hydrolase family 98 putative carbohydrate-binding module" evidence="5">
    <location>
        <begin position="748"/>
        <end position="893"/>
    </location>
</feature>
<dbReference type="Gene3D" id="3.20.20.70">
    <property type="entry name" value="Aldolase class I"/>
    <property type="match status" value="1"/>
</dbReference>
<keyword evidence="4" id="KW-0732">Signal</keyword>
<dbReference type="Gene3D" id="2.60.40.10">
    <property type="entry name" value="Immunoglobulins"/>
    <property type="match status" value="1"/>
</dbReference>
<evidence type="ECO:0000259" key="5">
    <source>
        <dbReference type="SMART" id="SM00776"/>
    </source>
</evidence>
<evidence type="ECO:0000256" key="3">
    <source>
        <dbReference type="SAM" id="MobiDB-lite"/>
    </source>
</evidence>
<dbReference type="InterPro" id="IPR029486">
    <property type="entry name" value="GH97_N"/>
</dbReference>
<dbReference type="InterPro" id="IPR013780">
    <property type="entry name" value="Glyco_hydro_b"/>
</dbReference>
<dbReference type="SUPFAM" id="SSF49785">
    <property type="entry name" value="Galactose-binding domain-like"/>
    <property type="match status" value="1"/>
</dbReference>
<proteinExistence type="predicted"/>
<evidence type="ECO:0000256" key="1">
    <source>
        <dbReference type="ARBA" id="ARBA00022801"/>
    </source>
</evidence>
<dbReference type="GO" id="GO:0016798">
    <property type="term" value="F:hydrolase activity, acting on glycosyl bonds"/>
    <property type="evidence" value="ECO:0007669"/>
    <property type="project" value="UniProtKB-KW"/>
</dbReference>
<dbReference type="InterPro" id="IPR013785">
    <property type="entry name" value="Aldolase_TIM"/>
</dbReference>
<dbReference type="AlphaFoldDB" id="A0AAU3H7R4"/>
<keyword evidence="1 6" id="KW-0378">Hydrolase</keyword>
<evidence type="ECO:0000256" key="4">
    <source>
        <dbReference type="SAM" id="SignalP"/>
    </source>
</evidence>
<dbReference type="InterPro" id="IPR038637">
    <property type="entry name" value="NPCBM_sf"/>
</dbReference>
<dbReference type="InterPro" id="IPR013783">
    <property type="entry name" value="Ig-like_fold"/>
</dbReference>
<dbReference type="InterPro" id="IPR008979">
    <property type="entry name" value="Galactose-bd-like_sf"/>
</dbReference>
<dbReference type="SMART" id="SM00776">
    <property type="entry name" value="NPCBM"/>
    <property type="match status" value="1"/>
</dbReference>
<dbReference type="GO" id="GO:0030246">
    <property type="term" value="F:carbohydrate binding"/>
    <property type="evidence" value="ECO:0007669"/>
    <property type="project" value="InterPro"/>
</dbReference>
<dbReference type="Gene3D" id="2.60.40.1180">
    <property type="entry name" value="Golgi alpha-mannosidase II"/>
    <property type="match status" value="1"/>
</dbReference>
<dbReference type="InterPro" id="IPR029483">
    <property type="entry name" value="GH97_C"/>
</dbReference>
<dbReference type="PANTHER" id="PTHR35803:SF2">
    <property type="entry name" value="RETAINING ALPHA-GALACTOSIDASE"/>
    <property type="match status" value="1"/>
</dbReference>
<dbReference type="InterPro" id="IPR014718">
    <property type="entry name" value="GH-type_carb-bd"/>
</dbReference>
<dbReference type="InterPro" id="IPR013222">
    <property type="entry name" value="Glyco_hyd_98_carb-bd"/>
</dbReference>
<feature type="region of interest" description="Disordered" evidence="3">
    <location>
        <begin position="764"/>
        <end position="803"/>
    </location>
</feature>
<dbReference type="Pfam" id="PF08305">
    <property type="entry name" value="NPCBM"/>
    <property type="match status" value="1"/>
</dbReference>
<keyword evidence="6" id="KW-0614">Plasmid</keyword>